<evidence type="ECO:0000256" key="6">
    <source>
        <dbReference type="SAM" id="MobiDB-lite"/>
    </source>
</evidence>
<dbReference type="Gramene" id="AUR62021952-RA">
    <property type="protein sequence ID" value="AUR62021952-RA:cds"/>
    <property type="gene ID" value="AUR62021952"/>
</dbReference>
<dbReference type="PANTHER" id="PTHR46324">
    <property type="entry name" value="BASIC LEUCINE ZIPPER 43-RELATED"/>
    <property type="match status" value="1"/>
</dbReference>
<dbReference type="InterPro" id="IPR045314">
    <property type="entry name" value="bZIP_plant_GBF1"/>
</dbReference>
<keyword evidence="2" id="KW-0805">Transcription regulation</keyword>
<keyword evidence="3" id="KW-0238">DNA-binding</keyword>
<dbReference type="EnsemblPlants" id="AUR62021952-RA">
    <property type="protein sequence ID" value="AUR62021952-RA:cds"/>
    <property type="gene ID" value="AUR62021952"/>
</dbReference>
<keyword evidence="5" id="KW-0539">Nucleus</keyword>
<comment type="subcellular location">
    <subcellularLocation>
        <location evidence="1">Nucleus</location>
    </subcellularLocation>
</comment>
<name>A0A803M1X0_CHEQI</name>
<proteinExistence type="predicted"/>
<evidence type="ECO:0000256" key="5">
    <source>
        <dbReference type="ARBA" id="ARBA00023242"/>
    </source>
</evidence>
<accession>A0A803M1X0</accession>
<dbReference type="CDD" id="cd14702">
    <property type="entry name" value="bZIP_plant_GBF1"/>
    <property type="match status" value="1"/>
</dbReference>
<dbReference type="GO" id="GO:0005634">
    <property type="term" value="C:nucleus"/>
    <property type="evidence" value="ECO:0007669"/>
    <property type="project" value="UniProtKB-SubCell"/>
</dbReference>
<dbReference type="PROSITE" id="PS00036">
    <property type="entry name" value="BZIP_BASIC"/>
    <property type="match status" value="1"/>
</dbReference>
<dbReference type="Pfam" id="PF00170">
    <property type="entry name" value="bZIP_1"/>
    <property type="match status" value="1"/>
</dbReference>
<protein>
    <recommendedName>
        <fullName evidence="7">BZIP domain-containing protein</fullName>
    </recommendedName>
</protein>
<evidence type="ECO:0000313" key="8">
    <source>
        <dbReference type="EnsemblPlants" id="AUR62021952-RA:cds"/>
    </source>
</evidence>
<dbReference type="InterPro" id="IPR044521">
    <property type="entry name" value="AtbZIP8/43"/>
</dbReference>
<sequence length="126" mass="14702">MYQIDDDDDRRFHLPPPLSNQPNNNETDSSQFGIISSNHNKFLPNLHSYLPLHDLTTLNPTLNIDLPSSSSPNNSIINTLCSDDQTTKEQSEEQDIRRLKRMISNRESARRSRLRKRKQLENKSHY</sequence>
<evidence type="ECO:0000256" key="4">
    <source>
        <dbReference type="ARBA" id="ARBA00023163"/>
    </source>
</evidence>
<keyword evidence="9" id="KW-1185">Reference proteome</keyword>
<evidence type="ECO:0000313" key="9">
    <source>
        <dbReference type="Proteomes" id="UP000596660"/>
    </source>
</evidence>
<reference evidence="8" key="1">
    <citation type="journal article" date="2017" name="Nature">
        <title>The genome of Chenopodium quinoa.</title>
        <authorList>
            <person name="Jarvis D.E."/>
            <person name="Ho Y.S."/>
            <person name="Lightfoot D.J."/>
            <person name="Schmoeckel S.M."/>
            <person name="Li B."/>
            <person name="Borm T.J.A."/>
            <person name="Ohyanagi H."/>
            <person name="Mineta K."/>
            <person name="Michell C.T."/>
            <person name="Saber N."/>
            <person name="Kharbatia N.M."/>
            <person name="Rupper R.R."/>
            <person name="Sharp A.R."/>
            <person name="Dally N."/>
            <person name="Boughton B.A."/>
            <person name="Woo Y.H."/>
            <person name="Gao G."/>
            <person name="Schijlen E.G.W.M."/>
            <person name="Guo X."/>
            <person name="Momin A.A."/>
            <person name="Negrao S."/>
            <person name="Al-Babili S."/>
            <person name="Gehring C."/>
            <person name="Roessner U."/>
            <person name="Jung C."/>
            <person name="Murphy K."/>
            <person name="Arold S.T."/>
            <person name="Gojobori T."/>
            <person name="van der Linden C.G."/>
            <person name="van Loo E.N."/>
            <person name="Jellen E.N."/>
            <person name="Maughan P.J."/>
            <person name="Tester M."/>
        </authorList>
    </citation>
    <scope>NUCLEOTIDE SEQUENCE [LARGE SCALE GENOMIC DNA]</scope>
    <source>
        <strain evidence="8">cv. PI 614886</strain>
    </source>
</reference>
<evidence type="ECO:0000259" key="7">
    <source>
        <dbReference type="PROSITE" id="PS00036"/>
    </source>
</evidence>
<feature type="domain" description="BZIP" evidence="7">
    <location>
        <begin position="100"/>
        <end position="115"/>
    </location>
</feature>
<dbReference type="Proteomes" id="UP000596660">
    <property type="component" value="Unplaced"/>
</dbReference>
<feature type="compositionally biased region" description="Low complexity" evidence="6">
    <location>
        <begin position="67"/>
        <end position="78"/>
    </location>
</feature>
<evidence type="ECO:0000256" key="3">
    <source>
        <dbReference type="ARBA" id="ARBA00023125"/>
    </source>
</evidence>
<feature type="compositionally biased region" description="Basic and acidic residues" evidence="6">
    <location>
        <begin position="85"/>
        <end position="97"/>
    </location>
</feature>
<feature type="region of interest" description="Disordered" evidence="6">
    <location>
        <begin position="1"/>
        <end position="33"/>
    </location>
</feature>
<evidence type="ECO:0000256" key="2">
    <source>
        <dbReference type="ARBA" id="ARBA00023015"/>
    </source>
</evidence>
<dbReference type="PANTHER" id="PTHR46324:SF26">
    <property type="entry name" value="OS02G0728001 PROTEIN"/>
    <property type="match status" value="1"/>
</dbReference>
<dbReference type="GO" id="GO:0003677">
    <property type="term" value="F:DNA binding"/>
    <property type="evidence" value="ECO:0007669"/>
    <property type="project" value="UniProtKB-KW"/>
</dbReference>
<dbReference type="AlphaFoldDB" id="A0A803M1X0"/>
<reference evidence="8" key="2">
    <citation type="submission" date="2021-03" db="UniProtKB">
        <authorList>
            <consortium name="EnsemblPlants"/>
        </authorList>
    </citation>
    <scope>IDENTIFICATION</scope>
</reference>
<dbReference type="GO" id="GO:0003700">
    <property type="term" value="F:DNA-binding transcription factor activity"/>
    <property type="evidence" value="ECO:0007669"/>
    <property type="project" value="InterPro"/>
</dbReference>
<feature type="region of interest" description="Disordered" evidence="6">
    <location>
        <begin position="66"/>
        <end position="126"/>
    </location>
</feature>
<dbReference type="InterPro" id="IPR004827">
    <property type="entry name" value="bZIP"/>
</dbReference>
<evidence type="ECO:0000256" key="1">
    <source>
        <dbReference type="ARBA" id="ARBA00004123"/>
    </source>
</evidence>
<organism evidence="8 9">
    <name type="scientific">Chenopodium quinoa</name>
    <name type="common">Quinoa</name>
    <dbReference type="NCBI Taxonomy" id="63459"/>
    <lineage>
        <taxon>Eukaryota</taxon>
        <taxon>Viridiplantae</taxon>
        <taxon>Streptophyta</taxon>
        <taxon>Embryophyta</taxon>
        <taxon>Tracheophyta</taxon>
        <taxon>Spermatophyta</taxon>
        <taxon>Magnoliopsida</taxon>
        <taxon>eudicotyledons</taxon>
        <taxon>Gunneridae</taxon>
        <taxon>Pentapetalae</taxon>
        <taxon>Caryophyllales</taxon>
        <taxon>Chenopodiaceae</taxon>
        <taxon>Chenopodioideae</taxon>
        <taxon>Atripliceae</taxon>
        <taxon>Chenopodium</taxon>
    </lineage>
</organism>
<keyword evidence="4" id="KW-0804">Transcription</keyword>